<reference evidence="4" key="1">
    <citation type="submission" date="2025-08" db="UniProtKB">
        <authorList>
            <consortium name="RefSeq"/>
        </authorList>
    </citation>
    <scope>IDENTIFICATION</scope>
</reference>
<comment type="similarity">
    <text evidence="1">Belongs to the TCP11 family.</text>
</comment>
<feature type="transmembrane region" description="Helical" evidence="2">
    <location>
        <begin position="7"/>
        <end position="25"/>
    </location>
</feature>
<dbReference type="GO" id="GO:0007165">
    <property type="term" value="P:signal transduction"/>
    <property type="evidence" value="ECO:0007669"/>
    <property type="project" value="TreeGrafter"/>
</dbReference>
<dbReference type="Pfam" id="PF05794">
    <property type="entry name" value="Tcp11"/>
    <property type="match status" value="1"/>
</dbReference>
<dbReference type="OrthoDB" id="276323at2759"/>
<sequence>MSNRSKVLVSAGVIWGVILCCLLYSRKLRPMALLNFIPAILHRNQKMENEDEQKQKHNVNKASTSIDCDTNVHKTAQNEAQDRQPTPNFMMGGLTAASPPKFVSFDEIIKAANGMKNMALAHEIAVDKNFQLQKLEPEDGSFHRRVKEIMHKAFWNLLTEQLAEDPPDYSHALVLLKEIKESLDELVPPQNSRIKDNIKEVLDLDLIKQQAEKGVLDFHHYAQYIISIMSKICAPVRDEKIRELTQQTDIIETFKGVMELLQLMRLDLANFTITMMRPNIIASSIEYEKAKFAEFLKINSNGLQYTEKWLLKHFDAEKITGSSTSGTGNIRQLTHSLVTEAYLDLLEWDFSPDAETLMLDQGRLLELRDITSRLSVVGAVILLVNNTIGAPIHGISSFKKNIKEHLNVLLDSVHSNKDLEAAMPNIVLQVKTDVKTTLQEINAPDLSSELETLLEGQITDLIDTKHKIRYLVSLRIRQFLQKIISSQSIAPQQVPPGLSSLQEELTAIAARFVILVAHNRSVFGEYYQDIVANALARSDVDNNKEIHEAHTMEL</sequence>
<name>A0A6P3XW76_DINQU</name>
<evidence type="ECO:0000313" key="4">
    <source>
        <dbReference type="RefSeq" id="XP_014482352.1"/>
    </source>
</evidence>
<dbReference type="InterPro" id="IPR008862">
    <property type="entry name" value="Tcp11"/>
</dbReference>
<gene>
    <name evidence="4" type="primary">LOC106748402</name>
</gene>
<dbReference type="PANTHER" id="PTHR12832:SF11">
    <property type="entry name" value="LD23868P"/>
    <property type="match status" value="1"/>
</dbReference>
<keyword evidence="2" id="KW-0812">Transmembrane</keyword>
<dbReference type="GeneID" id="106748402"/>
<keyword evidence="2" id="KW-1133">Transmembrane helix</keyword>
<proteinExistence type="inferred from homology"/>
<evidence type="ECO:0000256" key="2">
    <source>
        <dbReference type="SAM" id="Phobius"/>
    </source>
</evidence>
<dbReference type="PANTHER" id="PTHR12832">
    <property type="entry name" value="TESTIS-SPECIFIC PROTEIN PBS13 T-COMPLEX 11"/>
    <property type="match status" value="1"/>
</dbReference>
<evidence type="ECO:0000313" key="3">
    <source>
        <dbReference type="Proteomes" id="UP000515204"/>
    </source>
</evidence>
<protein>
    <submittedName>
        <fullName evidence="4">T-complex protein 11-like protein 1</fullName>
    </submittedName>
</protein>
<dbReference type="Proteomes" id="UP000515204">
    <property type="component" value="Unplaced"/>
</dbReference>
<accession>A0A6P3XW76</accession>
<evidence type="ECO:0000256" key="1">
    <source>
        <dbReference type="ARBA" id="ARBA00010954"/>
    </source>
</evidence>
<dbReference type="AlphaFoldDB" id="A0A6P3XW76"/>
<keyword evidence="3" id="KW-1185">Reference proteome</keyword>
<keyword evidence="2" id="KW-0472">Membrane</keyword>
<organism evidence="3 4">
    <name type="scientific">Dinoponera quadriceps</name>
    <name type="common">South American ant</name>
    <dbReference type="NCBI Taxonomy" id="609295"/>
    <lineage>
        <taxon>Eukaryota</taxon>
        <taxon>Metazoa</taxon>
        <taxon>Ecdysozoa</taxon>
        <taxon>Arthropoda</taxon>
        <taxon>Hexapoda</taxon>
        <taxon>Insecta</taxon>
        <taxon>Pterygota</taxon>
        <taxon>Neoptera</taxon>
        <taxon>Endopterygota</taxon>
        <taxon>Hymenoptera</taxon>
        <taxon>Apocrita</taxon>
        <taxon>Aculeata</taxon>
        <taxon>Formicoidea</taxon>
        <taxon>Formicidae</taxon>
        <taxon>Ponerinae</taxon>
        <taxon>Ponerini</taxon>
        <taxon>Dinoponera</taxon>
    </lineage>
</organism>
<dbReference type="KEGG" id="dqu:106748402"/>
<dbReference type="RefSeq" id="XP_014482352.1">
    <property type="nucleotide sequence ID" value="XM_014626866.1"/>
</dbReference>